<dbReference type="PIRSF" id="PIRSF018637">
    <property type="entry name" value="TrmK"/>
    <property type="match status" value="1"/>
</dbReference>
<sequence>MKLSGRLLELAQLVDKHKNGTILADIGTDHAYLPCYLIEKNIIEKAYACDVAQGPFKASLSTIEHYHFEEKIEALLGNGLNPILDKDVSMITIAGMGAFLIGDILEENKDYIDQNKRLFLQPNANSDHLREYLFKNNFTILDEKMIQDGHHIYEMMVVKKVNDVQMTKEDLLFGPVLRKEKSDLFIQYWKKQYKTYQRIQKDLPKEHQRYQEIDQILKLIEGELNESL</sequence>
<dbReference type="GO" id="GO:0160105">
    <property type="term" value="F:tRNA (adenine(22)-N1)-methyltransferase activity"/>
    <property type="evidence" value="ECO:0007669"/>
    <property type="project" value="InterPro"/>
</dbReference>
<reference evidence="2" key="1">
    <citation type="submission" date="2018-03" db="EMBL/GenBank/DDBJ databases">
        <title>Lachnoclostridium SNUG30370 gen.nov., sp.nov., isolated from human faeces.</title>
        <authorList>
            <person name="Seo B."/>
            <person name="Jeon K."/>
            <person name="Ko G."/>
        </authorList>
    </citation>
    <scope>NUCLEOTIDE SEQUENCE [LARGE SCALE GENOMIC DNA]</scope>
    <source>
        <strain evidence="2">SNUG30370</strain>
    </source>
</reference>
<proteinExistence type="predicted"/>
<evidence type="ECO:0008006" key="3">
    <source>
        <dbReference type="Google" id="ProtNLM"/>
    </source>
</evidence>
<accession>A0A2T3G3C6</accession>
<name>A0A2T3G3C6_9FIRM</name>
<dbReference type="Gene3D" id="3.40.50.150">
    <property type="entry name" value="Vaccinia Virus protein VP39"/>
    <property type="match status" value="1"/>
</dbReference>
<organism evidence="1 2">
    <name type="scientific">Faecalibacillus faecis</name>
    <dbReference type="NCBI Taxonomy" id="1982628"/>
    <lineage>
        <taxon>Bacteria</taxon>
        <taxon>Bacillati</taxon>
        <taxon>Bacillota</taxon>
        <taxon>Erysipelotrichia</taxon>
        <taxon>Erysipelotrichales</taxon>
        <taxon>Coprobacillaceae</taxon>
        <taxon>Faecalibacillus</taxon>
    </lineage>
</organism>
<dbReference type="PANTHER" id="PTHR38451">
    <property type="entry name" value="TRNA (ADENINE(22)-N(1))-METHYLTRANSFERASE"/>
    <property type="match status" value="1"/>
</dbReference>
<comment type="caution">
    <text evidence="1">The sequence shown here is derived from an EMBL/GenBank/DDBJ whole genome shotgun (WGS) entry which is preliminary data.</text>
</comment>
<keyword evidence="2" id="KW-1185">Reference proteome</keyword>
<dbReference type="PANTHER" id="PTHR38451:SF1">
    <property type="entry name" value="TRNA (ADENINE(22)-N(1))-METHYLTRANSFERASE"/>
    <property type="match status" value="1"/>
</dbReference>
<dbReference type="InterPro" id="IPR006901">
    <property type="entry name" value="TrmK"/>
</dbReference>
<dbReference type="Pfam" id="PF04816">
    <property type="entry name" value="TrmK"/>
    <property type="match status" value="1"/>
</dbReference>
<dbReference type="SUPFAM" id="SSF53335">
    <property type="entry name" value="S-adenosyl-L-methionine-dependent methyltransferases"/>
    <property type="match status" value="1"/>
</dbReference>
<gene>
    <name evidence="1" type="ORF">C7U55_00250</name>
</gene>
<dbReference type="GeneID" id="77469533"/>
<dbReference type="Gene3D" id="1.10.287.1890">
    <property type="match status" value="1"/>
</dbReference>
<evidence type="ECO:0000313" key="1">
    <source>
        <dbReference type="EMBL" id="PST42019.1"/>
    </source>
</evidence>
<dbReference type="RefSeq" id="WP_106986820.1">
    <property type="nucleotide sequence ID" value="NZ_DAWBWI010000177.1"/>
</dbReference>
<dbReference type="AlphaFoldDB" id="A0A2T3G3C6"/>
<dbReference type="Proteomes" id="UP000241201">
    <property type="component" value="Unassembled WGS sequence"/>
</dbReference>
<dbReference type="InterPro" id="IPR029063">
    <property type="entry name" value="SAM-dependent_MTases_sf"/>
</dbReference>
<dbReference type="EMBL" id="PYLP01000001">
    <property type="protein sequence ID" value="PST42019.1"/>
    <property type="molecule type" value="Genomic_DNA"/>
</dbReference>
<protein>
    <recommendedName>
        <fullName evidence="3">SAM-dependent methyltransferase</fullName>
    </recommendedName>
</protein>
<evidence type="ECO:0000313" key="2">
    <source>
        <dbReference type="Proteomes" id="UP000241201"/>
    </source>
</evidence>